<protein>
    <submittedName>
        <fullName evidence="2">Uncharacterized protein</fullName>
    </submittedName>
</protein>
<feature type="compositionally biased region" description="Polar residues" evidence="1">
    <location>
        <begin position="227"/>
        <end position="244"/>
    </location>
</feature>
<feature type="region of interest" description="Disordered" evidence="1">
    <location>
        <begin position="698"/>
        <end position="739"/>
    </location>
</feature>
<dbReference type="OrthoDB" id="441489at2759"/>
<sequence length="871" mass="95056">MEMSLQQRHRSTGGVARQVNTEHRRIVTNPVWRRPSIGRVQGLASPVEALRTWAAQSVTLALRASSQQTSLSEVSALTNVLQVCRSGQTAHNDEHSCSEETCSYRWVHLLPLLLFLTQDSLFNRHVPEYHVALRLQLTGSCPLPRARESMRANRSGAPQQSRKNGVGLMNAIQRQKSRPQTAPRQRGSPASDPDSTLAAPTPAPEPGSTPLQRAPTADLGASPGPSPTESAMSAAPSGNQRESGTGSGLLKARSVLVSAKEPAGMQGLARRALARSKTGTSIDESGTPSEPARSIAGAVKPALSRARSMPAPEEQGRSSSDEVPASPPESTSDPPAAPRRRSPVVTEVAEVEEVSDVPAAASPDTKSSRLPPQQLRRRTALMAVDLEEGPSVHSQIRNLFGNGERVDPKTWVAFAEKLQHSGQSQPMAGHLDAEDHERKKAQKAADDEHVHFLSDSRILQVLRDQPATPSTARIRDARRPAQRRAMSAAFTDRGVRLREGQAAQAIFNYQSRSYEDGWGVSTYQPLEQHPAGQPTHACTHNVVADPLAPSNHCYGQADSPGVRKAFEYAQGCAHDHEILFQQSMKRKGRVSKETLEQWKAAKRTGRAAEGGIRKSPEGGNPTLLRSGASYVLNPRDEDPPHPHDRLFKERKARGEFRYGYSSESHRQSINWNQDLYRFEVLSYGGEGCRALYRATSCPHKPSSAGRNPITGQIQDENRTPRRPTEHTQKAREKAGKSVKTLTNHQDLEAEARQTRESRLNTDASFANLCKAGAELGAQRLAEVSKIKATQFRGLSVNVANALKLETQPDFSMHVGDDGAQHNVQHQGGMIDADMAAVPRRVLRSEAACRSFVFSMTKAGASNMFNVFNVHP</sequence>
<comment type="caution">
    <text evidence="2">The sequence shown here is derived from an EMBL/GenBank/DDBJ whole genome shotgun (WGS) entry which is preliminary data.</text>
</comment>
<dbReference type="AlphaFoldDB" id="A0A812XWM9"/>
<dbReference type="Proteomes" id="UP000601435">
    <property type="component" value="Unassembled WGS sequence"/>
</dbReference>
<feature type="region of interest" description="Disordered" evidence="1">
    <location>
        <begin position="601"/>
        <end position="647"/>
    </location>
</feature>
<gene>
    <name evidence="2" type="ORF">SNEC2469_LOCUS21986</name>
</gene>
<accession>A0A812XWM9</accession>
<evidence type="ECO:0000313" key="3">
    <source>
        <dbReference type="Proteomes" id="UP000601435"/>
    </source>
</evidence>
<organism evidence="2 3">
    <name type="scientific">Symbiodinium necroappetens</name>
    <dbReference type="NCBI Taxonomy" id="1628268"/>
    <lineage>
        <taxon>Eukaryota</taxon>
        <taxon>Sar</taxon>
        <taxon>Alveolata</taxon>
        <taxon>Dinophyceae</taxon>
        <taxon>Suessiales</taxon>
        <taxon>Symbiodiniaceae</taxon>
        <taxon>Symbiodinium</taxon>
    </lineage>
</organism>
<feature type="region of interest" description="Disordered" evidence="1">
    <location>
        <begin position="174"/>
        <end position="378"/>
    </location>
</feature>
<feature type="compositionally biased region" description="Basic and acidic residues" evidence="1">
    <location>
        <begin position="715"/>
        <end position="735"/>
    </location>
</feature>
<proteinExistence type="predicted"/>
<reference evidence="2" key="1">
    <citation type="submission" date="2021-02" db="EMBL/GenBank/DDBJ databases">
        <authorList>
            <person name="Dougan E. K."/>
            <person name="Rhodes N."/>
            <person name="Thang M."/>
            <person name="Chan C."/>
        </authorList>
    </citation>
    <scope>NUCLEOTIDE SEQUENCE</scope>
</reference>
<evidence type="ECO:0000256" key="1">
    <source>
        <dbReference type="SAM" id="MobiDB-lite"/>
    </source>
</evidence>
<feature type="region of interest" description="Disordered" evidence="1">
    <location>
        <begin position="420"/>
        <end position="441"/>
    </location>
</feature>
<feature type="compositionally biased region" description="Polar residues" evidence="1">
    <location>
        <begin position="277"/>
        <end position="288"/>
    </location>
</feature>
<evidence type="ECO:0000313" key="2">
    <source>
        <dbReference type="EMBL" id="CAE7757022.1"/>
    </source>
</evidence>
<feature type="compositionally biased region" description="Polar residues" evidence="1">
    <location>
        <begin position="174"/>
        <end position="183"/>
    </location>
</feature>
<feature type="compositionally biased region" description="Basic and acidic residues" evidence="1">
    <location>
        <begin position="634"/>
        <end position="647"/>
    </location>
</feature>
<dbReference type="EMBL" id="CAJNJA010039475">
    <property type="protein sequence ID" value="CAE7757022.1"/>
    <property type="molecule type" value="Genomic_DNA"/>
</dbReference>
<name>A0A812XWM9_9DINO</name>
<keyword evidence="3" id="KW-1185">Reference proteome</keyword>
<feature type="compositionally biased region" description="Basic and acidic residues" evidence="1">
    <location>
        <begin position="431"/>
        <end position="441"/>
    </location>
</feature>